<gene>
    <name evidence="2" type="ORF">AVEN_259326_1</name>
</gene>
<accession>A0A4Y2JJU0</accession>
<proteinExistence type="predicted"/>
<evidence type="ECO:0000313" key="3">
    <source>
        <dbReference type="Proteomes" id="UP000499080"/>
    </source>
</evidence>
<evidence type="ECO:0000313" key="2">
    <source>
        <dbReference type="EMBL" id="GBM89542.1"/>
    </source>
</evidence>
<dbReference type="Proteomes" id="UP000499080">
    <property type="component" value="Unassembled WGS sequence"/>
</dbReference>
<feature type="region of interest" description="Disordered" evidence="1">
    <location>
        <begin position="58"/>
        <end position="109"/>
    </location>
</feature>
<sequence length="130" mass="14553">MKRREIIPPEQYSGVLDELNQEIPAEDETYGSDLEAEVTQYSDHGTDSDNNVEENLVHEKDGDTNGNIIKPKVSTIHPPSTDLVRNSLDSHSRPLSPHLSSMQQTANTEDEGHFSSFIEVLHSYNDKFGS</sequence>
<comment type="caution">
    <text evidence="2">The sequence shown here is derived from an EMBL/GenBank/DDBJ whole genome shotgun (WGS) entry which is preliminary data.</text>
</comment>
<keyword evidence="3" id="KW-1185">Reference proteome</keyword>
<dbReference type="AlphaFoldDB" id="A0A4Y2JJU0"/>
<reference evidence="2 3" key="1">
    <citation type="journal article" date="2019" name="Sci. Rep.">
        <title>Orb-weaving spider Araneus ventricosus genome elucidates the spidroin gene catalogue.</title>
        <authorList>
            <person name="Kono N."/>
            <person name="Nakamura H."/>
            <person name="Ohtoshi R."/>
            <person name="Moran D.A.P."/>
            <person name="Shinohara A."/>
            <person name="Yoshida Y."/>
            <person name="Fujiwara M."/>
            <person name="Mori M."/>
            <person name="Tomita M."/>
            <person name="Arakawa K."/>
        </authorList>
    </citation>
    <scope>NUCLEOTIDE SEQUENCE [LARGE SCALE GENOMIC DNA]</scope>
</reference>
<evidence type="ECO:0000256" key="1">
    <source>
        <dbReference type="SAM" id="MobiDB-lite"/>
    </source>
</evidence>
<dbReference type="EMBL" id="BGPR01003548">
    <property type="protein sequence ID" value="GBM89542.1"/>
    <property type="molecule type" value="Genomic_DNA"/>
</dbReference>
<name>A0A4Y2JJU0_ARAVE</name>
<protein>
    <submittedName>
        <fullName evidence="2">Uncharacterized protein</fullName>
    </submittedName>
</protein>
<feature type="compositionally biased region" description="Low complexity" evidence="1">
    <location>
        <begin position="87"/>
        <end position="101"/>
    </location>
</feature>
<organism evidence="2 3">
    <name type="scientific">Araneus ventricosus</name>
    <name type="common">Orbweaver spider</name>
    <name type="synonym">Epeira ventricosa</name>
    <dbReference type="NCBI Taxonomy" id="182803"/>
    <lineage>
        <taxon>Eukaryota</taxon>
        <taxon>Metazoa</taxon>
        <taxon>Ecdysozoa</taxon>
        <taxon>Arthropoda</taxon>
        <taxon>Chelicerata</taxon>
        <taxon>Arachnida</taxon>
        <taxon>Araneae</taxon>
        <taxon>Araneomorphae</taxon>
        <taxon>Entelegynae</taxon>
        <taxon>Araneoidea</taxon>
        <taxon>Araneidae</taxon>
        <taxon>Araneus</taxon>
    </lineage>
</organism>